<dbReference type="InterPro" id="IPR020802">
    <property type="entry name" value="TesA-like"/>
</dbReference>
<keyword evidence="4" id="KW-0597">Phosphoprotein</keyword>
<dbReference type="Gene3D" id="3.30.559.10">
    <property type="entry name" value="Chloramphenicol acetyltransferase-like domain"/>
    <property type="match status" value="2"/>
</dbReference>
<organism evidence="7">
    <name type="scientific">Streptomyces calvus</name>
    <dbReference type="NCBI Taxonomy" id="67282"/>
    <lineage>
        <taxon>Bacteria</taxon>
        <taxon>Bacillati</taxon>
        <taxon>Actinomycetota</taxon>
        <taxon>Actinomycetes</taxon>
        <taxon>Kitasatosporales</taxon>
        <taxon>Streptomycetaceae</taxon>
        <taxon>Streptomyces</taxon>
    </lineage>
</organism>
<dbReference type="EMBL" id="KT362217">
    <property type="protein sequence ID" value="ALG65317.1"/>
    <property type="molecule type" value="Genomic_DNA"/>
</dbReference>
<dbReference type="CDD" id="cd19540">
    <property type="entry name" value="LCL_NRPS-like"/>
    <property type="match status" value="1"/>
</dbReference>
<dbReference type="Gene3D" id="1.10.1200.10">
    <property type="entry name" value="ACP-like"/>
    <property type="match status" value="1"/>
</dbReference>
<dbReference type="GO" id="GO:0072330">
    <property type="term" value="P:monocarboxylic acid biosynthetic process"/>
    <property type="evidence" value="ECO:0007669"/>
    <property type="project" value="UniProtKB-ARBA"/>
</dbReference>
<dbReference type="InterPro" id="IPR006162">
    <property type="entry name" value="Ppantetheine_attach_site"/>
</dbReference>
<gene>
    <name evidence="7" type="primary">cal19</name>
</gene>
<evidence type="ECO:0000256" key="4">
    <source>
        <dbReference type="ARBA" id="ARBA00022553"/>
    </source>
</evidence>
<evidence type="ECO:0000256" key="5">
    <source>
        <dbReference type="SAM" id="MobiDB-lite"/>
    </source>
</evidence>
<dbReference type="InterPro" id="IPR009081">
    <property type="entry name" value="PP-bd_ACP"/>
</dbReference>
<feature type="region of interest" description="Disordered" evidence="5">
    <location>
        <begin position="446"/>
        <end position="474"/>
    </location>
</feature>
<dbReference type="FunFam" id="1.10.1200.10:FF:000016">
    <property type="entry name" value="Non-ribosomal peptide synthase"/>
    <property type="match status" value="1"/>
</dbReference>
<dbReference type="Gene3D" id="3.30.300.30">
    <property type="match status" value="1"/>
</dbReference>
<dbReference type="SUPFAM" id="SSF52777">
    <property type="entry name" value="CoA-dependent acyltransferases"/>
    <property type="match status" value="4"/>
</dbReference>
<dbReference type="FunFam" id="3.30.300.30:FF:000010">
    <property type="entry name" value="Enterobactin synthetase component F"/>
    <property type="match status" value="1"/>
</dbReference>
<dbReference type="Pfam" id="PF13193">
    <property type="entry name" value="AMP-binding_C"/>
    <property type="match status" value="1"/>
</dbReference>
<dbReference type="InterPro" id="IPR020845">
    <property type="entry name" value="AMP-binding_CS"/>
</dbReference>
<feature type="compositionally biased region" description="Low complexity" evidence="5">
    <location>
        <begin position="459"/>
        <end position="469"/>
    </location>
</feature>
<dbReference type="SUPFAM" id="SSF56801">
    <property type="entry name" value="Acetyl-CoA synthetase-like"/>
    <property type="match status" value="1"/>
</dbReference>
<dbReference type="CDD" id="cd17646">
    <property type="entry name" value="A_NRPS_AB3403-like"/>
    <property type="match status" value="1"/>
</dbReference>
<dbReference type="GO" id="GO:0008610">
    <property type="term" value="P:lipid biosynthetic process"/>
    <property type="evidence" value="ECO:0007669"/>
    <property type="project" value="UniProtKB-ARBA"/>
</dbReference>
<dbReference type="SUPFAM" id="SSF53474">
    <property type="entry name" value="alpha/beta-Hydrolases"/>
    <property type="match status" value="1"/>
</dbReference>
<name>A0A0N9LFN7_9ACTN</name>
<dbReference type="NCBIfam" id="TIGR01733">
    <property type="entry name" value="AA-adenyl-dom"/>
    <property type="match status" value="1"/>
</dbReference>
<dbReference type="CDD" id="cd19543">
    <property type="entry name" value="DCL_NRPS"/>
    <property type="match status" value="1"/>
</dbReference>
<dbReference type="GO" id="GO:0017000">
    <property type="term" value="P:antibiotic biosynthetic process"/>
    <property type="evidence" value="ECO:0007669"/>
    <property type="project" value="UniProtKB-ARBA"/>
</dbReference>
<dbReference type="SMART" id="SM00824">
    <property type="entry name" value="PKS_TE"/>
    <property type="match status" value="1"/>
</dbReference>
<dbReference type="Gene3D" id="2.30.38.10">
    <property type="entry name" value="Luciferase, Domain 3"/>
    <property type="match status" value="1"/>
</dbReference>
<evidence type="ECO:0000259" key="6">
    <source>
        <dbReference type="PROSITE" id="PS50075"/>
    </source>
</evidence>
<dbReference type="Gene3D" id="3.40.50.980">
    <property type="match status" value="2"/>
</dbReference>
<feature type="domain" description="Carrier" evidence="6">
    <location>
        <begin position="1554"/>
        <end position="1629"/>
    </location>
</feature>
<evidence type="ECO:0000313" key="7">
    <source>
        <dbReference type="EMBL" id="ALG65317.1"/>
    </source>
</evidence>
<dbReference type="InterPro" id="IPR023213">
    <property type="entry name" value="CAT-like_dom_sf"/>
</dbReference>
<dbReference type="Pfam" id="PF00501">
    <property type="entry name" value="AMP-binding"/>
    <property type="match status" value="1"/>
</dbReference>
<dbReference type="FunFam" id="3.30.559.10:FF:000012">
    <property type="entry name" value="Non-ribosomal peptide synthetase"/>
    <property type="match status" value="1"/>
</dbReference>
<evidence type="ECO:0000256" key="1">
    <source>
        <dbReference type="ARBA" id="ARBA00001957"/>
    </source>
</evidence>
<dbReference type="GO" id="GO:0031177">
    <property type="term" value="F:phosphopantetheine binding"/>
    <property type="evidence" value="ECO:0007669"/>
    <property type="project" value="InterPro"/>
</dbReference>
<dbReference type="FunFam" id="3.40.50.980:FF:000002">
    <property type="entry name" value="Enterobactin synthetase component F"/>
    <property type="match status" value="1"/>
</dbReference>
<evidence type="ECO:0000256" key="3">
    <source>
        <dbReference type="ARBA" id="ARBA00022450"/>
    </source>
</evidence>
<proteinExistence type="inferred from homology"/>
<dbReference type="PROSITE" id="PS00012">
    <property type="entry name" value="PHOSPHOPANTETHEINE"/>
    <property type="match status" value="2"/>
</dbReference>
<evidence type="ECO:0000256" key="2">
    <source>
        <dbReference type="ARBA" id="ARBA00006432"/>
    </source>
</evidence>
<dbReference type="InterPro" id="IPR045851">
    <property type="entry name" value="AMP-bd_C_sf"/>
</dbReference>
<dbReference type="GO" id="GO:0003824">
    <property type="term" value="F:catalytic activity"/>
    <property type="evidence" value="ECO:0007669"/>
    <property type="project" value="InterPro"/>
</dbReference>
<dbReference type="Pfam" id="PF00668">
    <property type="entry name" value="Condensation"/>
    <property type="match status" value="2"/>
</dbReference>
<dbReference type="PROSITE" id="PS50075">
    <property type="entry name" value="CARRIER"/>
    <property type="match status" value="2"/>
</dbReference>
<dbReference type="PROSITE" id="PS00455">
    <property type="entry name" value="AMP_BINDING"/>
    <property type="match status" value="1"/>
</dbReference>
<sequence>MTSNDLFEDILPLAPLQEGMLFHATYDEDALDVYTVRLAIDFEGPFDLDVFRDAVRALLIRRSNLRAGFLSENLSRPVSVVPRAFDTPVVVHDLSALGGPERAERLAELEAAERAVRFDLTAPPLLRFTVVRLAENGWRLMFACHHILLDGWSMPIVLGELFALYGARGDASVLPPAAPFKLYLAWLRKQDKEQGLTAWRSALDGLRGATLVAPDADDTVDTLPGRIVADLPAGPSARLTALARRLGITVNTAVQAAWGLLLARLTGTEDVVFGATVSGRPPELDGVETMVGLFINTVPVRVRLAPGESLRELLLRVQDEQSALLDHHYIGLTEVQRAAGHGRLFDSLVAFESYPVDADSLQSSIGDLTVTGVSGDDATHYPLTLIVVPGERVQLRLGHQGGVFTPEVAGALLTELERLLTAVADDDTRPVTEALASVTVPGGWPASAARADGGGTGGTSVSDLTVVSGEGRAPRTPHEEVLCGLFAEALGVPSVSIDDNFFDLGGHSLLATRLVSRVRSVFDIELPVRALFDAQTVAALAERVVGSSVGGRPPVRAAAERPERVPLSFAQRRLWFLNRMEGPSGTYNIPLAVRLSGTLDVAALRSALVDVVGRHESLRTVFPDADGQPWQQVVPTADVDLPLEVVEVTEEDLEAALASAASAGFDLAADLPVRASLFRVSATEHVLCVVVHHIAGDGWSQAPLARDLGLAYRARLTGTAPEWEPLPVQYADYALWQRDVLGGEDDADSPIAAQLAYWRDALDGIPDELSLPVDRARPAVASYRGGVVSVELGARLHRDLVGLARSTRSSLFMVLQAGVAGLLSRLGAGTDVPLGTAIAGRTDAALDDLVGFFVNTLVLRTDVSGDPGLKELVERVRVTDLAAFAHQDLPFEQLVHAVQPARSLARHPLFQVMIVLQNNAVASLDLPGLTARPIDGDTAAAKFDLGFNFVERTDLDGAPAGIDVSIEYSADLFDADTVRLIGERLARLLTTGVAEPATPLTRIDILAPDEHDRLVTGFNDTARTLELPPVTESGFAPETIAGLFAARAASTPDRPAVIGEDAELGYAELDDRSSRLAALLAARGVRRGDVVAVAVPRSAALTVALLAALKAGAAYLPVETDYPAERIAYVLGDARPAVLVTTSQALAALPEEIKGTVRSLVVLDDLGTDWELAAVAAEEIRALPGPLPQSPAYVIYTSGSTGRPKGVVVPHRGIVNRLLWMQDTYRIGADDRVLQKTPSGFDVSVWEFFWPLVAGSTQVAARPGGHRDPAYLARLVQESGITTVHFVPSMLEVFLAEPEAARCTGLRRVLCSGEALPAGLRDRFRAALGGVELHNLYGPTEASVDVTAWDCATAADTASVPIGRPVWNTRTHVLDAALNPAPTGSSGELYLGGVQLAHGYLNRPDLTAERFVADPYGPPGSRLYRTGDLARVTRDGVIEFLGRTDDQVKIRGQRIELGEIEHALTRHPRVGSAVVTAHRDESGDTRLAAYVTVTDPAAPVEPEELRDLLAALLPDHMVPVHYAVIDAVPVTPNGKVDKKALPAPRLLDRRPGRAPRDENETALCEIFAELLGHDTVHIDDNFFELGGHSLLATKLISRVRDRLGAELSVVSIFEAPTVATLAGRLGRDATTGPTSPLLTLRPGGTDTPLFCVHPLGGLSWPYASLAEHLPTEVGLHGLQAVGLDGDEPLPETLQEMADDYVARVRSVQPEGPYRLLGWSLGGRIAHAMAERLEAAGQEVELLALLDAYPSTTVDTDARFSEREFLDGILSAAGLDASALDGPVDIDTVMAAVRSTGDDLAGLTADQLRRLQRVMANSFRLDGAARTGRCRAGAVMFAATVDPAGDPDHWHGHVDGGLEIHTVAVGHNDLMRPEPLAEIGAVLAKKLARTSGA</sequence>
<dbReference type="FunFam" id="2.30.38.10:FF:000001">
    <property type="entry name" value="Non-ribosomal peptide synthetase PvdI"/>
    <property type="match status" value="1"/>
</dbReference>
<dbReference type="InterPro" id="IPR001031">
    <property type="entry name" value="Thioesterase"/>
</dbReference>
<dbReference type="GO" id="GO:0005829">
    <property type="term" value="C:cytosol"/>
    <property type="evidence" value="ECO:0007669"/>
    <property type="project" value="TreeGrafter"/>
</dbReference>
<comment type="similarity">
    <text evidence="2">Belongs to the ATP-dependent AMP-binding enzyme family.</text>
</comment>
<dbReference type="FunFam" id="3.40.50.980:FF:000001">
    <property type="entry name" value="Non-ribosomal peptide synthetase"/>
    <property type="match status" value="1"/>
</dbReference>
<dbReference type="Pfam" id="PF00975">
    <property type="entry name" value="Thioesterase"/>
    <property type="match status" value="1"/>
</dbReference>
<dbReference type="InterPro" id="IPR025110">
    <property type="entry name" value="AMP-bd_C"/>
</dbReference>
<protein>
    <submittedName>
        <fullName evidence="7">Cal19</fullName>
    </submittedName>
</protein>
<dbReference type="SUPFAM" id="SSF47336">
    <property type="entry name" value="ACP-like"/>
    <property type="match status" value="2"/>
</dbReference>
<dbReference type="FunFam" id="1.10.1200.10:FF:000005">
    <property type="entry name" value="Nonribosomal peptide synthetase 1"/>
    <property type="match status" value="1"/>
</dbReference>
<dbReference type="InterPro" id="IPR029058">
    <property type="entry name" value="AB_hydrolase_fold"/>
</dbReference>
<dbReference type="GO" id="GO:0044550">
    <property type="term" value="P:secondary metabolite biosynthetic process"/>
    <property type="evidence" value="ECO:0007669"/>
    <property type="project" value="UniProtKB-ARBA"/>
</dbReference>
<dbReference type="InterPro" id="IPR020806">
    <property type="entry name" value="PKS_PP-bd"/>
</dbReference>
<dbReference type="InterPro" id="IPR010071">
    <property type="entry name" value="AA_adenyl_dom"/>
</dbReference>
<reference evidence="7" key="1">
    <citation type="journal article" date="2015" name="Nat. Commun.">
        <title>An automated Genomes-to-Natural Products platform (GNP) for the discovery of modular natural products.</title>
        <authorList>
            <person name="Johnston C.W."/>
            <person name="Skinnider M.A."/>
            <person name="Wyatt M.A."/>
            <person name="Li X."/>
            <person name="Ranieri M.R."/>
            <person name="Yang L."/>
            <person name="Zechel D.L."/>
            <person name="Ma B."/>
            <person name="Magarvey N.A."/>
        </authorList>
    </citation>
    <scope>NUCLEOTIDE SEQUENCE</scope>
    <source>
        <strain evidence="7">ATCC 13382</strain>
    </source>
</reference>
<dbReference type="Pfam" id="PF00550">
    <property type="entry name" value="PP-binding"/>
    <property type="match status" value="2"/>
</dbReference>
<dbReference type="SMART" id="SM00823">
    <property type="entry name" value="PKS_PP"/>
    <property type="match status" value="2"/>
</dbReference>
<dbReference type="PANTHER" id="PTHR45527:SF1">
    <property type="entry name" value="FATTY ACID SYNTHASE"/>
    <property type="match status" value="1"/>
</dbReference>
<dbReference type="Gene3D" id="3.30.559.30">
    <property type="entry name" value="Nonribosomal peptide synthetase, condensation domain"/>
    <property type="match status" value="2"/>
</dbReference>
<feature type="domain" description="Carrier" evidence="6">
    <location>
        <begin position="473"/>
        <end position="548"/>
    </location>
</feature>
<dbReference type="PANTHER" id="PTHR45527">
    <property type="entry name" value="NONRIBOSOMAL PEPTIDE SYNTHETASE"/>
    <property type="match status" value="1"/>
</dbReference>
<dbReference type="InterPro" id="IPR000873">
    <property type="entry name" value="AMP-dep_synth/lig_dom"/>
</dbReference>
<dbReference type="FunFam" id="3.40.50.12780:FF:000012">
    <property type="entry name" value="Non-ribosomal peptide synthetase"/>
    <property type="match status" value="1"/>
</dbReference>
<dbReference type="InterPro" id="IPR036736">
    <property type="entry name" value="ACP-like_sf"/>
</dbReference>
<dbReference type="InterPro" id="IPR001242">
    <property type="entry name" value="Condensation_dom"/>
</dbReference>
<comment type="cofactor">
    <cofactor evidence="1">
        <name>pantetheine 4'-phosphate</name>
        <dbReference type="ChEBI" id="CHEBI:47942"/>
    </cofactor>
</comment>
<accession>A0A0N9LFN7</accession>
<keyword evidence="3" id="KW-0596">Phosphopantetheine</keyword>
<dbReference type="Gene3D" id="3.40.50.1820">
    <property type="entry name" value="alpha/beta hydrolase"/>
    <property type="match status" value="1"/>
</dbReference>
<dbReference type="GO" id="GO:0043041">
    <property type="term" value="P:amino acid activation for nonribosomal peptide biosynthetic process"/>
    <property type="evidence" value="ECO:0007669"/>
    <property type="project" value="TreeGrafter"/>
</dbReference>